<proteinExistence type="inferred from homology"/>
<dbReference type="Pfam" id="PF20511">
    <property type="entry name" value="PMI_typeI_cat"/>
    <property type="match status" value="1"/>
</dbReference>
<dbReference type="EC" id="5.3.1.8" evidence="4 8"/>
<reference evidence="11" key="3">
    <citation type="journal article" date="2023" name="Microbiol. Resour. Announc.">
        <title>Draft Genome Sequence of Granulicatella sp. Strain S8, Isolated from a Marine Fish, Seriola quinqueradiata.</title>
        <authorList>
            <person name="Lee M."/>
            <person name="Farooq A."/>
            <person name="Jeong J.B."/>
            <person name="Jung M.Y."/>
        </authorList>
    </citation>
    <scope>NUCLEOTIDE SEQUENCE</scope>
    <source>
        <strain evidence="11">S8</strain>
    </source>
</reference>
<dbReference type="PANTHER" id="PTHR42742">
    <property type="entry name" value="TRANSCRIPTIONAL REPRESSOR MPRA"/>
    <property type="match status" value="1"/>
</dbReference>
<evidence type="ECO:0000256" key="1">
    <source>
        <dbReference type="ARBA" id="ARBA00000757"/>
    </source>
</evidence>
<dbReference type="PIRSF" id="PIRSF036894">
    <property type="entry name" value="PMI_Firm_short"/>
    <property type="match status" value="1"/>
</dbReference>
<evidence type="ECO:0000256" key="4">
    <source>
        <dbReference type="ARBA" id="ARBA00011956"/>
    </source>
</evidence>
<evidence type="ECO:0000259" key="9">
    <source>
        <dbReference type="Pfam" id="PF20511"/>
    </source>
</evidence>
<keyword evidence="6 8" id="KW-0862">Zinc</keyword>
<evidence type="ECO:0000256" key="3">
    <source>
        <dbReference type="ARBA" id="ARBA00010772"/>
    </source>
</evidence>
<dbReference type="EMBL" id="JANHNZ010000011">
    <property type="protein sequence ID" value="MCQ9210685.1"/>
    <property type="molecule type" value="Genomic_DNA"/>
</dbReference>
<sequence length="319" mass="35798">MNEILFLQPVLQEKIWGGRQLAQFGYDLPSDKVGECWGISAHPNGESVVKNGSLEGQTLSRVFEENRDLFGDSKAAEFPLLIKILDAQDNLSVQVHPDDEYGKEHAGELGKTECWYVIDAKEGAEIIFGHTAKTHEEFNQRIDKKEWDQLFTRVPVKAGDFFYVKAGTLHAIGSGILILETQQSSDTTYRVYDYNRLGDDGLERPLHIQESKDVTMVPNVDGTLARKEVQVGDSQLTSFGDYDYFSVEKWDIDGQVAFTKKQPYQLCTVIDGQGSIEINSATDYPLKKGDHFILTSNCNEWTIIGKLTIISSHPGDLNQ</sequence>
<dbReference type="InterPro" id="IPR014628">
    <property type="entry name" value="Man6P_isomerase_Firm_short"/>
</dbReference>
<dbReference type="InterPro" id="IPR046457">
    <property type="entry name" value="PMI_typeI_cat"/>
</dbReference>
<organism evidence="11 12">
    <name type="scientific">Granulicatella seriolae</name>
    <dbReference type="NCBI Taxonomy" id="2967226"/>
    <lineage>
        <taxon>Bacteria</taxon>
        <taxon>Bacillati</taxon>
        <taxon>Bacillota</taxon>
        <taxon>Bacilli</taxon>
        <taxon>Lactobacillales</taxon>
        <taxon>Carnobacteriaceae</taxon>
        <taxon>Granulicatella</taxon>
    </lineage>
</organism>
<feature type="domain" description="Phosphomannose isomerase type I catalytic" evidence="9">
    <location>
        <begin position="6"/>
        <end position="104"/>
    </location>
</feature>
<dbReference type="InterPro" id="IPR051804">
    <property type="entry name" value="Carb_Metab_Reg_Kinase/Isom"/>
</dbReference>
<evidence type="ECO:0000256" key="5">
    <source>
        <dbReference type="ARBA" id="ARBA00022723"/>
    </source>
</evidence>
<evidence type="ECO:0000256" key="7">
    <source>
        <dbReference type="ARBA" id="ARBA00023235"/>
    </source>
</evidence>
<dbReference type="GO" id="GO:0004476">
    <property type="term" value="F:mannose-6-phosphate isomerase activity"/>
    <property type="evidence" value="ECO:0007669"/>
    <property type="project" value="UniProtKB-EC"/>
</dbReference>
<dbReference type="RefSeq" id="WP_256945797.1">
    <property type="nucleotide sequence ID" value="NZ_JANHNZ010000011.1"/>
</dbReference>
<evidence type="ECO:0000313" key="11">
    <source>
        <dbReference type="EMBL" id="MCQ9210685.1"/>
    </source>
</evidence>
<keyword evidence="12" id="KW-1185">Reference proteome</keyword>
<dbReference type="Proteomes" id="UP001059480">
    <property type="component" value="Unassembled WGS sequence"/>
</dbReference>
<dbReference type="InterPro" id="IPR049071">
    <property type="entry name" value="MPI_cupin_dom"/>
</dbReference>
<dbReference type="SUPFAM" id="SSF51182">
    <property type="entry name" value="RmlC-like cupins"/>
    <property type="match status" value="1"/>
</dbReference>
<evidence type="ECO:0000259" key="10">
    <source>
        <dbReference type="Pfam" id="PF21621"/>
    </source>
</evidence>
<gene>
    <name evidence="11" type="primary">manA</name>
    <name evidence="11" type="ORF">NPA36_09005</name>
</gene>
<protein>
    <recommendedName>
        <fullName evidence="4 8">Mannose-6-phosphate isomerase</fullName>
        <ecNumber evidence="4 8">5.3.1.8</ecNumber>
    </recommendedName>
</protein>
<name>A0ABT1WQI9_9LACT</name>
<keyword evidence="7 8" id="KW-0413">Isomerase</keyword>
<comment type="cofactor">
    <cofactor evidence="2 8">
        <name>Zn(2+)</name>
        <dbReference type="ChEBI" id="CHEBI:29105"/>
    </cofactor>
</comment>
<evidence type="ECO:0000256" key="6">
    <source>
        <dbReference type="ARBA" id="ARBA00022833"/>
    </source>
</evidence>
<dbReference type="InterPro" id="IPR011051">
    <property type="entry name" value="RmlC_Cupin_sf"/>
</dbReference>
<reference evidence="11" key="1">
    <citation type="submission" date="2022-07" db="EMBL/GenBank/DDBJ databases">
        <authorList>
            <person name="Jung M.-Y."/>
            <person name="Lee M."/>
        </authorList>
    </citation>
    <scope>NUCLEOTIDE SEQUENCE</scope>
    <source>
        <strain evidence="11">S8</strain>
    </source>
</reference>
<dbReference type="InterPro" id="IPR014710">
    <property type="entry name" value="RmlC-like_jellyroll"/>
</dbReference>
<comment type="catalytic activity">
    <reaction evidence="1 8">
        <text>D-mannose 6-phosphate = D-fructose 6-phosphate</text>
        <dbReference type="Rhea" id="RHEA:12356"/>
        <dbReference type="ChEBI" id="CHEBI:58735"/>
        <dbReference type="ChEBI" id="CHEBI:61527"/>
        <dbReference type="EC" id="5.3.1.8"/>
    </reaction>
</comment>
<dbReference type="PANTHER" id="PTHR42742:SF3">
    <property type="entry name" value="FRUCTOKINASE"/>
    <property type="match status" value="1"/>
</dbReference>
<accession>A0ABT1WQI9</accession>
<reference evidence="11" key="2">
    <citation type="journal article" date="2023" name="Curr. Microbiol.">
        <title>Granulicatella seriolae sp. nov., a Novel Facultative Anaerobe Isolated from Yellowtail Marine Fish.</title>
        <authorList>
            <person name="Lee M."/>
            <person name="Choi Y.J."/>
            <person name="Farooq A."/>
            <person name="Jeong J.B."/>
            <person name="Jung M.Y."/>
        </authorList>
    </citation>
    <scope>NUCLEOTIDE SEQUENCE</scope>
    <source>
        <strain evidence="11">S8</strain>
    </source>
</reference>
<comment type="similarity">
    <text evidence="3 8">Belongs to the mannose-6-phosphate isomerase type 1 family.</text>
</comment>
<evidence type="ECO:0000256" key="8">
    <source>
        <dbReference type="PIRNR" id="PIRNR036894"/>
    </source>
</evidence>
<dbReference type="InterPro" id="IPR001250">
    <property type="entry name" value="Man6P_Isoase-1"/>
</dbReference>
<dbReference type="NCBIfam" id="TIGR00218">
    <property type="entry name" value="manA"/>
    <property type="match status" value="1"/>
</dbReference>
<dbReference type="Gene3D" id="2.60.120.10">
    <property type="entry name" value="Jelly Rolls"/>
    <property type="match status" value="2"/>
</dbReference>
<evidence type="ECO:0000313" key="12">
    <source>
        <dbReference type="Proteomes" id="UP001059480"/>
    </source>
</evidence>
<evidence type="ECO:0000256" key="2">
    <source>
        <dbReference type="ARBA" id="ARBA00001947"/>
    </source>
</evidence>
<dbReference type="CDD" id="cd07010">
    <property type="entry name" value="cupin_PMI_type_I_N_bac"/>
    <property type="match status" value="1"/>
</dbReference>
<feature type="domain" description="Mannose-6-phosphate isomerase cupin" evidence="10">
    <location>
        <begin position="237"/>
        <end position="314"/>
    </location>
</feature>
<dbReference type="Pfam" id="PF21621">
    <property type="entry name" value="MPI_cupin_dom"/>
    <property type="match status" value="1"/>
</dbReference>
<comment type="caution">
    <text evidence="11">The sequence shown here is derived from an EMBL/GenBank/DDBJ whole genome shotgun (WGS) entry which is preliminary data.</text>
</comment>
<keyword evidence="5 8" id="KW-0479">Metal-binding</keyword>